<keyword evidence="2" id="KW-1185">Reference proteome</keyword>
<evidence type="ECO:0000313" key="2">
    <source>
        <dbReference type="Proteomes" id="UP000232857"/>
    </source>
</evidence>
<accession>S4TVW4</accession>
<organism evidence="1 2">
    <name type="scientific">Salmonella phage SP069</name>
    <dbReference type="NCBI Taxonomy" id="1173760"/>
    <lineage>
        <taxon>Viruses</taxon>
        <taxon>Duplodnaviria</taxon>
        <taxon>Heunggongvirae</taxon>
        <taxon>Uroviricota</taxon>
        <taxon>Caudoviricetes</taxon>
        <taxon>Nonanavirus</taxon>
        <taxon>Nonanavirus SP069</taxon>
    </lineage>
</organism>
<evidence type="ECO:0000313" key="1">
    <source>
        <dbReference type="EMBL" id="AGF89500.1"/>
    </source>
</evidence>
<reference evidence="1 2" key="1">
    <citation type="journal article" date="2013" name="BMC Genomics">
        <title>Genomic characterization provides new insight into Salmonella phage diversity.</title>
        <authorList>
            <person name="Moreno Switt A.I."/>
            <person name="Orsi R.H."/>
            <person name="den Bakker H.C."/>
            <person name="Vongkamjan K."/>
            <person name="Altier C."/>
            <person name="Wiedmann M."/>
        </authorList>
    </citation>
    <scope>NUCLEOTIDE SEQUENCE [LARGE SCALE GENOMIC DNA]</scope>
</reference>
<protein>
    <recommendedName>
        <fullName evidence="3">Terminase small subunit</fullName>
    </recommendedName>
</protein>
<sequence length="216" mass="24326">MGNKFMKISDRAKRAALELTTDQLRFANLWLDRTNNGFSNAQCVLHAYPGHKDPDAAKVTAHRLLSNTKVLNYLDAMGAHALESVGESLTSRVEWWKRAASTAEELLEQYCQRVIIPGEDNDEAKHLWVNSPDDIPNHLQQYVVRYKRYLLGGYTLETRELFDPKTRAKASENLDKITGNSIERLELSGVVGNVVQTVPEGASIDDIAQLYQKALK</sequence>
<dbReference type="EMBL" id="KC139649">
    <property type="protein sequence ID" value="AGF89500.1"/>
    <property type="molecule type" value="Genomic_DNA"/>
</dbReference>
<name>S4TVW4_9CAUD</name>
<dbReference type="OrthoDB" id="30238at10239"/>
<dbReference type="Proteomes" id="UP000232857">
    <property type="component" value="Genome"/>
</dbReference>
<gene>
    <name evidence="1" type="ORF">SP069_00005</name>
</gene>
<evidence type="ECO:0008006" key="3">
    <source>
        <dbReference type="Google" id="ProtNLM"/>
    </source>
</evidence>
<proteinExistence type="predicted"/>